<accession>A0A0W0Z9G5</accession>
<dbReference type="AlphaFoldDB" id="A0A0W0Z9G5"/>
<dbReference type="OrthoDB" id="121974at2"/>
<dbReference type="Gene3D" id="3.10.450.50">
    <property type="match status" value="1"/>
</dbReference>
<dbReference type="STRING" id="452.Lspi_0472"/>
<gene>
    <name evidence="2" type="ORF">Lspi_0472</name>
</gene>
<evidence type="ECO:0000313" key="3">
    <source>
        <dbReference type="Proteomes" id="UP000054877"/>
    </source>
</evidence>
<organism evidence="2 3">
    <name type="scientific">Legionella spiritensis</name>
    <dbReference type="NCBI Taxonomy" id="452"/>
    <lineage>
        <taxon>Bacteria</taxon>
        <taxon>Pseudomonadati</taxon>
        <taxon>Pseudomonadota</taxon>
        <taxon>Gammaproteobacteria</taxon>
        <taxon>Legionellales</taxon>
        <taxon>Legionellaceae</taxon>
        <taxon>Legionella</taxon>
    </lineage>
</organism>
<sequence>MDNAILKSIIQYENQLIAKEEPGSILASLIDDEFMEMGQSGHTYDKRDVIQWLNRPGLSERTGSDFQVKIITDDVILLTYLSHIKNKDTGEIQHAFRSSLWRRKEGQWRMVFHQGTPLDEMI</sequence>
<protein>
    <recommendedName>
        <fullName evidence="1">DUF4440 domain-containing protein</fullName>
    </recommendedName>
</protein>
<dbReference type="Proteomes" id="UP000054877">
    <property type="component" value="Unassembled WGS sequence"/>
</dbReference>
<comment type="caution">
    <text evidence="2">The sequence shown here is derived from an EMBL/GenBank/DDBJ whole genome shotgun (WGS) entry which is preliminary data.</text>
</comment>
<dbReference type="InterPro" id="IPR032710">
    <property type="entry name" value="NTF2-like_dom_sf"/>
</dbReference>
<name>A0A0W0Z9G5_LEGSP</name>
<keyword evidence="3" id="KW-1185">Reference proteome</keyword>
<proteinExistence type="predicted"/>
<evidence type="ECO:0000313" key="2">
    <source>
        <dbReference type="EMBL" id="KTD65760.1"/>
    </source>
</evidence>
<dbReference type="PATRIC" id="fig|452.5.peg.514"/>
<reference evidence="2 3" key="1">
    <citation type="submission" date="2015-11" db="EMBL/GenBank/DDBJ databases">
        <title>Genomic analysis of 38 Legionella species identifies large and diverse effector repertoires.</title>
        <authorList>
            <person name="Burstein D."/>
            <person name="Amaro F."/>
            <person name="Zusman T."/>
            <person name="Lifshitz Z."/>
            <person name="Cohen O."/>
            <person name="Gilbert J.A."/>
            <person name="Pupko T."/>
            <person name="Shuman H.A."/>
            <person name="Segal G."/>
        </authorList>
    </citation>
    <scope>NUCLEOTIDE SEQUENCE [LARGE SCALE GENOMIC DNA]</scope>
    <source>
        <strain evidence="2 3">Mt.St.Helens-9</strain>
    </source>
</reference>
<feature type="domain" description="DUF4440" evidence="1">
    <location>
        <begin position="25"/>
        <end position="110"/>
    </location>
</feature>
<evidence type="ECO:0000259" key="1">
    <source>
        <dbReference type="Pfam" id="PF14534"/>
    </source>
</evidence>
<dbReference type="Pfam" id="PF14534">
    <property type="entry name" value="DUF4440"/>
    <property type="match status" value="1"/>
</dbReference>
<dbReference type="SUPFAM" id="SSF54427">
    <property type="entry name" value="NTF2-like"/>
    <property type="match status" value="1"/>
</dbReference>
<dbReference type="RefSeq" id="WP_058482410.1">
    <property type="nucleotide sequence ID" value="NZ_CAAAII010000003.1"/>
</dbReference>
<dbReference type="EMBL" id="LNYX01000005">
    <property type="protein sequence ID" value="KTD65760.1"/>
    <property type="molecule type" value="Genomic_DNA"/>
</dbReference>
<dbReference type="InterPro" id="IPR027843">
    <property type="entry name" value="DUF4440"/>
</dbReference>